<dbReference type="Pfam" id="PF14360">
    <property type="entry name" value="PAP2_C"/>
    <property type="match status" value="1"/>
</dbReference>
<sequence length="394" mass="45209">MTGWRKLATNYYTKVLALLTVYTFFIMYTTAHIPVKGETWQWPRFILSISYAMFPALLGCVSVQTRRTSVAFLYMQVATIIMNATTSVAWFRNPRELGGLPDVVHDSIPMPPPHYSVLGRSFETGAICDNIILSLAVATVGYFARRKDFSDIFRRFIFVYGTLELMRSATVLLTALPDANPVCRELTPMGDIWNGAWTWTAIGTPEVLYDIMIHTLQILIPVHPVTCGDMIFSGHCNTVMCLALTWHTYYKWVPDFFNPVKLLVWTLAVIASVMLIVTRIHYTLDVVLAVFFSMTIWGSYHRLAADVALNHRFIAVWWVDQKILYPIMEYLELPLIGEVSKQEPKSKEDMNLFDLQLAGMVMDEQDADMEVRRQMQKRWARECIRSDGGEEKKE</sequence>
<dbReference type="Proteomes" id="UP001165060">
    <property type="component" value="Unassembled WGS sequence"/>
</dbReference>
<reference evidence="11 12" key="1">
    <citation type="journal article" date="2023" name="Commun. Biol.">
        <title>Genome analysis of Parmales, the sister group of diatoms, reveals the evolutionary specialization of diatoms from phago-mixotrophs to photoautotrophs.</title>
        <authorList>
            <person name="Ban H."/>
            <person name="Sato S."/>
            <person name="Yoshikawa S."/>
            <person name="Yamada K."/>
            <person name="Nakamura Y."/>
            <person name="Ichinomiya M."/>
            <person name="Sato N."/>
            <person name="Blanc-Mathieu R."/>
            <person name="Endo H."/>
            <person name="Kuwata A."/>
            <person name="Ogata H."/>
        </authorList>
    </citation>
    <scope>NUCLEOTIDE SEQUENCE [LARGE SCALE GENOMIC DNA]</scope>
</reference>
<protein>
    <recommendedName>
        <fullName evidence="10">Sphingomyelin synthase-like domain-containing protein</fullName>
    </recommendedName>
</protein>
<evidence type="ECO:0000256" key="1">
    <source>
        <dbReference type="ARBA" id="ARBA00004141"/>
    </source>
</evidence>
<evidence type="ECO:0000256" key="7">
    <source>
        <dbReference type="ARBA" id="ARBA00023098"/>
    </source>
</evidence>
<gene>
    <name evidence="11" type="ORF">TeGR_g13992</name>
</gene>
<dbReference type="PANTHER" id="PTHR21290">
    <property type="entry name" value="SPHINGOMYELIN SYNTHETASE"/>
    <property type="match status" value="1"/>
</dbReference>
<evidence type="ECO:0000256" key="4">
    <source>
        <dbReference type="ARBA" id="ARBA00022692"/>
    </source>
</evidence>
<proteinExistence type="inferred from homology"/>
<feature type="transmembrane region" description="Helical" evidence="9">
    <location>
        <begin position="45"/>
        <end position="63"/>
    </location>
</feature>
<keyword evidence="8 9" id="KW-0472">Membrane</keyword>
<evidence type="ECO:0000313" key="12">
    <source>
        <dbReference type="Proteomes" id="UP001165060"/>
    </source>
</evidence>
<dbReference type="EMBL" id="BRYB01002945">
    <property type="protein sequence ID" value="GMI27953.1"/>
    <property type="molecule type" value="Genomic_DNA"/>
</dbReference>
<feature type="transmembrane region" description="Helical" evidence="9">
    <location>
        <begin position="70"/>
        <end position="91"/>
    </location>
</feature>
<accession>A0ABQ6MLC6</accession>
<feature type="domain" description="Sphingomyelin synthase-like" evidence="10">
    <location>
        <begin position="226"/>
        <end position="301"/>
    </location>
</feature>
<evidence type="ECO:0000256" key="6">
    <source>
        <dbReference type="ARBA" id="ARBA00022989"/>
    </source>
</evidence>
<evidence type="ECO:0000256" key="3">
    <source>
        <dbReference type="ARBA" id="ARBA00022679"/>
    </source>
</evidence>
<evidence type="ECO:0000256" key="9">
    <source>
        <dbReference type="SAM" id="Phobius"/>
    </source>
</evidence>
<organism evidence="11 12">
    <name type="scientific">Tetraparma gracilis</name>
    <dbReference type="NCBI Taxonomy" id="2962635"/>
    <lineage>
        <taxon>Eukaryota</taxon>
        <taxon>Sar</taxon>
        <taxon>Stramenopiles</taxon>
        <taxon>Ochrophyta</taxon>
        <taxon>Bolidophyceae</taxon>
        <taxon>Parmales</taxon>
        <taxon>Triparmaceae</taxon>
        <taxon>Tetraparma</taxon>
    </lineage>
</organism>
<evidence type="ECO:0000313" key="11">
    <source>
        <dbReference type="EMBL" id="GMI27953.1"/>
    </source>
</evidence>
<feature type="transmembrane region" description="Helical" evidence="9">
    <location>
        <begin position="286"/>
        <end position="303"/>
    </location>
</feature>
<keyword evidence="6 9" id="KW-1133">Transmembrane helix</keyword>
<evidence type="ECO:0000256" key="5">
    <source>
        <dbReference type="ARBA" id="ARBA00022919"/>
    </source>
</evidence>
<comment type="similarity">
    <text evidence="2">Belongs to the sphingomyelin synthase family.</text>
</comment>
<dbReference type="InterPro" id="IPR025749">
    <property type="entry name" value="Sphingomyelin_synth-like_dom"/>
</dbReference>
<evidence type="ECO:0000256" key="2">
    <source>
        <dbReference type="ARBA" id="ARBA00005441"/>
    </source>
</evidence>
<keyword evidence="12" id="KW-1185">Reference proteome</keyword>
<comment type="caution">
    <text evidence="11">The sequence shown here is derived from an EMBL/GenBank/DDBJ whole genome shotgun (WGS) entry which is preliminary data.</text>
</comment>
<evidence type="ECO:0000256" key="8">
    <source>
        <dbReference type="ARBA" id="ARBA00023136"/>
    </source>
</evidence>
<keyword evidence="4 9" id="KW-0812">Transmembrane</keyword>
<feature type="transmembrane region" description="Helical" evidence="9">
    <location>
        <begin position="124"/>
        <end position="144"/>
    </location>
</feature>
<keyword evidence="5" id="KW-0746">Sphingolipid metabolism</keyword>
<feature type="transmembrane region" description="Helical" evidence="9">
    <location>
        <begin position="262"/>
        <end position="280"/>
    </location>
</feature>
<name>A0ABQ6MLC6_9STRA</name>
<dbReference type="InterPro" id="IPR045221">
    <property type="entry name" value="Sphingomyelin_synth-like"/>
</dbReference>
<evidence type="ECO:0000259" key="10">
    <source>
        <dbReference type="Pfam" id="PF14360"/>
    </source>
</evidence>
<comment type="subcellular location">
    <subcellularLocation>
        <location evidence="1">Membrane</location>
        <topology evidence="1">Multi-pass membrane protein</topology>
    </subcellularLocation>
</comment>
<dbReference type="PANTHER" id="PTHR21290:SF25">
    <property type="entry name" value="SPHINGOMYELIN SYNTHASE-RELATED PROTEIN 1"/>
    <property type="match status" value="1"/>
</dbReference>
<feature type="transmembrane region" description="Helical" evidence="9">
    <location>
        <begin position="12"/>
        <end position="33"/>
    </location>
</feature>
<keyword evidence="7" id="KW-0443">Lipid metabolism</keyword>
<keyword evidence="3" id="KW-0808">Transferase</keyword>